<accession>A0A3N0GZ87</accession>
<keyword evidence="3" id="KW-1185">Reference proteome</keyword>
<protein>
    <recommendedName>
        <fullName evidence="4">WD40 repeat domain-containing protein</fullName>
    </recommendedName>
</protein>
<dbReference type="Proteomes" id="UP000279994">
    <property type="component" value="Unassembled WGS sequence"/>
</dbReference>
<keyword evidence="1" id="KW-0812">Transmembrane</keyword>
<dbReference type="RefSeq" id="WP_123220868.1">
    <property type="nucleotide sequence ID" value="NZ_RJSF01000002.1"/>
</dbReference>
<dbReference type="InterPro" id="IPR011042">
    <property type="entry name" value="6-blade_b-propeller_TolB-like"/>
</dbReference>
<comment type="caution">
    <text evidence="2">The sequence shown here is derived from an EMBL/GenBank/DDBJ whole genome shotgun (WGS) entry which is preliminary data.</text>
</comment>
<dbReference type="OrthoDB" id="5176683at2"/>
<dbReference type="Gene3D" id="2.120.10.30">
    <property type="entry name" value="TolB, C-terminal domain"/>
    <property type="match status" value="1"/>
</dbReference>
<feature type="transmembrane region" description="Helical" evidence="1">
    <location>
        <begin position="46"/>
        <end position="65"/>
    </location>
</feature>
<evidence type="ECO:0008006" key="4">
    <source>
        <dbReference type="Google" id="ProtNLM"/>
    </source>
</evidence>
<evidence type="ECO:0000313" key="2">
    <source>
        <dbReference type="EMBL" id="RNM17731.1"/>
    </source>
</evidence>
<dbReference type="EMBL" id="RJSF01000002">
    <property type="protein sequence ID" value="RNM17731.1"/>
    <property type="molecule type" value="Genomic_DNA"/>
</dbReference>
<organism evidence="2 3">
    <name type="scientific">Nocardioides pocheonensis</name>
    <dbReference type="NCBI Taxonomy" id="661485"/>
    <lineage>
        <taxon>Bacteria</taxon>
        <taxon>Bacillati</taxon>
        <taxon>Actinomycetota</taxon>
        <taxon>Actinomycetes</taxon>
        <taxon>Propionibacteriales</taxon>
        <taxon>Nocardioidaceae</taxon>
        <taxon>Nocardioides</taxon>
    </lineage>
</organism>
<proteinExistence type="predicted"/>
<reference evidence="2 3" key="1">
    <citation type="submission" date="2018-11" db="EMBL/GenBank/DDBJ databases">
        <authorList>
            <person name="Li F."/>
        </authorList>
    </citation>
    <scope>NUCLEOTIDE SEQUENCE [LARGE SCALE GENOMIC DNA]</scope>
    <source>
        <strain evidence="2 3">Gsoil 818</strain>
    </source>
</reference>
<evidence type="ECO:0000256" key="1">
    <source>
        <dbReference type="SAM" id="Phobius"/>
    </source>
</evidence>
<evidence type="ECO:0000313" key="3">
    <source>
        <dbReference type="Proteomes" id="UP000279994"/>
    </source>
</evidence>
<keyword evidence="1" id="KW-1133">Transmembrane helix</keyword>
<sequence>MNAPQDLHEHLAREADGFFRRGGTTLELDQVLDRAGEIKRGRRMRATLLMAACVLAVAVPSVLVATRNSHVRPPVTPAKQVKVDHTPLTLEGLERSNQPHDGYAVGGEFRVGNGSIGLSPGKGTVAAVARVSGGVLVATRDESGDLTASYLNDQGGSSRETWPMTGDFAVTPDGAAGAFVEPDGTPVLVREADLRTLEPVPGGVTLSAAGVTGLDCTRPNVSGCTVWMNDLGPQPAVWMAYAGGTTKKLDTDLRSVVDIDDRQRMAGVSSVSDTGSCSTVGEIGNGTLWKTCKHSLLSFSPDSRHLLATSAYRDGAGDTELAVLDSATGKPVLDLRTADGAFVTQMTWEDDTHVLANTYEGGRWAVVRISLDGRREYAVPPVAGNDYDGSPFVLPPR</sequence>
<dbReference type="AlphaFoldDB" id="A0A3N0GZ87"/>
<dbReference type="SUPFAM" id="SSF82171">
    <property type="entry name" value="DPP6 N-terminal domain-like"/>
    <property type="match status" value="1"/>
</dbReference>
<name>A0A3N0GZ87_9ACTN</name>
<keyword evidence="1" id="KW-0472">Membrane</keyword>
<gene>
    <name evidence="2" type="ORF">EFL26_00200</name>
</gene>